<feature type="binding site" evidence="1">
    <location>
        <position position="200"/>
    </location>
    <ligand>
        <name>FAD</name>
        <dbReference type="ChEBI" id="CHEBI:57692"/>
        <note>ligand shared between neighboring subunits</note>
    </ligand>
</feature>
<dbReference type="PANTHER" id="PTHR34934:SF1">
    <property type="entry name" value="FLAVIN-DEPENDENT THYMIDYLATE SYNTHASE"/>
    <property type="match status" value="1"/>
</dbReference>
<dbReference type="OrthoDB" id="9774464at2"/>
<dbReference type="EMBL" id="CP036339">
    <property type="protein sequence ID" value="QDT71343.1"/>
    <property type="molecule type" value="Genomic_DNA"/>
</dbReference>
<keyword evidence="1 2" id="KW-0808">Transferase</keyword>
<comment type="function">
    <text evidence="1">Catalyzes the reductive methylation of 2'-deoxyuridine-5'-monophosphate (dUMP) to 2'-deoxythymidine-5'-monophosphate (dTMP) while utilizing 5,10-methylenetetrahydrofolate (mTHF) as the methyl donor, and NADPH and FADH(2) as the reductant.</text>
</comment>
<dbReference type="PROSITE" id="PS51331">
    <property type="entry name" value="THYX"/>
    <property type="match status" value="1"/>
</dbReference>
<reference evidence="2 3" key="1">
    <citation type="submission" date="2019-02" db="EMBL/GenBank/DDBJ databases">
        <title>Deep-cultivation of Planctomycetes and their phenomic and genomic characterization uncovers novel biology.</title>
        <authorList>
            <person name="Wiegand S."/>
            <person name="Jogler M."/>
            <person name="Boedeker C."/>
            <person name="Pinto D."/>
            <person name="Vollmers J."/>
            <person name="Rivas-Marin E."/>
            <person name="Kohn T."/>
            <person name="Peeters S.H."/>
            <person name="Heuer A."/>
            <person name="Rast P."/>
            <person name="Oberbeckmann S."/>
            <person name="Bunk B."/>
            <person name="Jeske O."/>
            <person name="Meyerdierks A."/>
            <person name="Storesund J.E."/>
            <person name="Kallscheuer N."/>
            <person name="Luecker S."/>
            <person name="Lage O.M."/>
            <person name="Pohl T."/>
            <person name="Merkel B.J."/>
            <person name="Hornburger P."/>
            <person name="Mueller R.-W."/>
            <person name="Bruemmer F."/>
            <person name="Labrenz M."/>
            <person name="Spormann A.M."/>
            <person name="Op den Camp H."/>
            <person name="Overmann J."/>
            <person name="Amann R."/>
            <person name="Jetten M.S.M."/>
            <person name="Mascher T."/>
            <person name="Medema M.H."/>
            <person name="Devos D.P."/>
            <person name="Kaster A.-K."/>
            <person name="Ovreas L."/>
            <person name="Rohde M."/>
            <person name="Galperin M.Y."/>
            <person name="Jogler C."/>
        </authorList>
    </citation>
    <scope>NUCLEOTIDE SEQUENCE [LARGE SCALE GENOMIC DNA]</scope>
    <source>
        <strain evidence="2 3">I41</strain>
    </source>
</reference>
<name>A0A517TSJ8_9BACT</name>
<dbReference type="GO" id="GO:0006235">
    <property type="term" value="P:dTTP biosynthetic process"/>
    <property type="evidence" value="ECO:0007669"/>
    <property type="project" value="UniProtKB-UniRule"/>
</dbReference>
<accession>A0A517TSJ8</accession>
<feature type="binding site" evidence="1">
    <location>
        <position position="106"/>
    </location>
    <ligand>
        <name>FAD</name>
        <dbReference type="ChEBI" id="CHEBI:57692"/>
        <note>ligand shared between neighboring subunits</note>
    </ligand>
</feature>
<keyword evidence="1" id="KW-0285">Flavoprotein</keyword>
<feature type="binding site" evidence="1">
    <location>
        <position position="75"/>
    </location>
    <ligand>
        <name>FAD</name>
        <dbReference type="ChEBI" id="CHEBI:57692"/>
        <note>ligand shared between neighboring subunits</note>
    </ligand>
</feature>
<dbReference type="InterPro" id="IPR003669">
    <property type="entry name" value="Thymidylate_synthase_ThyX"/>
</dbReference>
<dbReference type="Proteomes" id="UP000317909">
    <property type="component" value="Chromosome"/>
</dbReference>
<keyword evidence="1" id="KW-0274">FAD</keyword>
<keyword evidence="1 2" id="KW-0489">Methyltransferase</keyword>
<feature type="binding site" evidence="1">
    <location>
        <position position="205"/>
    </location>
    <ligand>
        <name>dUMP</name>
        <dbReference type="ChEBI" id="CHEBI:246422"/>
        <note>ligand shared between dimeric partners</note>
    </ligand>
</feature>
<comment type="cofactor">
    <cofactor evidence="1">
        <name>FAD</name>
        <dbReference type="ChEBI" id="CHEBI:57692"/>
    </cofactor>
    <text evidence="1">Binds 4 FAD per tetramer. Each FAD binding site is formed by three monomers.</text>
</comment>
<dbReference type="UniPathway" id="UPA00575"/>
<proteinExistence type="inferred from homology"/>
<dbReference type="GO" id="GO:0070402">
    <property type="term" value="F:NADPH binding"/>
    <property type="evidence" value="ECO:0007669"/>
    <property type="project" value="TreeGrafter"/>
</dbReference>
<gene>
    <name evidence="1 2" type="primary">thyX</name>
    <name evidence="2" type="ORF">I41_05000</name>
</gene>
<keyword evidence="3" id="KW-1185">Reference proteome</keyword>
<feature type="binding site" evidence="1">
    <location>
        <begin position="98"/>
        <end position="100"/>
    </location>
    <ligand>
        <name>FAD</name>
        <dbReference type="ChEBI" id="CHEBI:57692"/>
        <note>ligand shared between neighboring subunits</note>
    </ligand>
</feature>
<dbReference type="Gene3D" id="3.30.1360.170">
    <property type="match status" value="1"/>
</dbReference>
<dbReference type="NCBIfam" id="TIGR02170">
    <property type="entry name" value="thyX"/>
    <property type="match status" value="1"/>
</dbReference>
<keyword evidence="1" id="KW-0545">Nucleotide biosynthesis</keyword>
<dbReference type="AlphaFoldDB" id="A0A517TSJ8"/>
<dbReference type="GO" id="GO:0006231">
    <property type="term" value="P:dTMP biosynthetic process"/>
    <property type="evidence" value="ECO:0007669"/>
    <property type="project" value="UniProtKB-UniRule"/>
</dbReference>
<dbReference type="EC" id="2.1.1.148" evidence="1"/>
<dbReference type="CDD" id="cd20175">
    <property type="entry name" value="ThyX"/>
    <property type="match status" value="1"/>
</dbReference>
<dbReference type="PANTHER" id="PTHR34934">
    <property type="entry name" value="FLAVIN-DEPENDENT THYMIDYLATE SYNTHASE"/>
    <property type="match status" value="1"/>
</dbReference>
<dbReference type="GO" id="GO:0050660">
    <property type="term" value="F:flavin adenine dinucleotide binding"/>
    <property type="evidence" value="ECO:0007669"/>
    <property type="project" value="UniProtKB-UniRule"/>
</dbReference>
<organism evidence="2 3">
    <name type="scientific">Lacipirellula limnantheis</name>
    <dbReference type="NCBI Taxonomy" id="2528024"/>
    <lineage>
        <taxon>Bacteria</taxon>
        <taxon>Pseudomonadati</taxon>
        <taxon>Planctomycetota</taxon>
        <taxon>Planctomycetia</taxon>
        <taxon>Pirellulales</taxon>
        <taxon>Lacipirellulaceae</taxon>
        <taxon>Lacipirellula</taxon>
    </lineage>
</organism>
<dbReference type="GO" id="GO:0050797">
    <property type="term" value="F:thymidylate synthase (FAD) activity"/>
    <property type="evidence" value="ECO:0007669"/>
    <property type="project" value="UniProtKB-UniRule"/>
</dbReference>
<dbReference type="KEGG" id="llh:I41_05000"/>
<feature type="active site" description="Involved in ionization of N3 of dUMP, leading to its activation" evidence="1">
    <location>
        <position position="205"/>
    </location>
</feature>
<comment type="subunit">
    <text evidence="1">Homotetramer.</text>
</comment>
<comment type="catalytic activity">
    <reaction evidence="1">
        <text>dUMP + (6R)-5,10-methylene-5,6,7,8-tetrahydrofolate + NADPH + H(+) = dTMP + (6S)-5,6,7,8-tetrahydrofolate + NADP(+)</text>
        <dbReference type="Rhea" id="RHEA:29043"/>
        <dbReference type="ChEBI" id="CHEBI:15378"/>
        <dbReference type="ChEBI" id="CHEBI:15636"/>
        <dbReference type="ChEBI" id="CHEBI:57453"/>
        <dbReference type="ChEBI" id="CHEBI:57783"/>
        <dbReference type="ChEBI" id="CHEBI:58349"/>
        <dbReference type="ChEBI" id="CHEBI:63528"/>
        <dbReference type="ChEBI" id="CHEBI:246422"/>
        <dbReference type="EC" id="2.1.1.148"/>
    </reaction>
</comment>
<comment type="similarity">
    <text evidence="1">Belongs to the thymidylate synthase ThyX family.</text>
</comment>
<dbReference type="GO" id="GO:0004799">
    <property type="term" value="F:thymidylate synthase activity"/>
    <property type="evidence" value="ECO:0007669"/>
    <property type="project" value="TreeGrafter"/>
</dbReference>
<protein>
    <recommendedName>
        <fullName evidence="1">Flavin-dependent thymidylate synthase</fullName>
        <shortName evidence="1">FDTS</shortName>
        <ecNumber evidence="1">2.1.1.148</ecNumber>
    </recommendedName>
    <alternativeName>
        <fullName evidence="1">FAD-dependent thymidylate synthase</fullName>
    </alternativeName>
    <alternativeName>
        <fullName evidence="1">Thymidylate synthase ThyX</fullName>
        <shortName evidence="1">TS</shortName>
        <shortName evidence="1">TSase</shortName>
    </alternativeName>
</protein>
<comment type="pathway">
    <text evidence="1">Pyrimidine metabolism; dTTP biosynthesis.</text>
</comment>
<evidence type="ECO:0000313" key="2">
    <source>
        <dbReference type="EMBL" id="QDT71343.1"/>
    </source>
</evidence>
<sequence length="307" mass="35072">MPPTEDASQTEITSIGQILGHQFAVLDDGFVRVVDYMGSDDSIVQAARISYGAGTKRVSEDRGLIRYLMRHRHSTPFEMCEIKLHVRVPMDCWRQWIRHRTANVNEYSTRYSEAIDAAQKTVASDWRTQSSVNRQGSGERLPAEAGSLLAERERELHEMARDVYNERLAAGVAREQARKDLPLSTYTEAYWKIDLHNLFHFLALRMDPHAQHEIRAYAELIGQEIVSKWCPLAWEAFLDYRLNSISLSMIEVTLIQRICANDSVGAVEALKAFGLLEVGTNGLLPNRERDELELKFDKLGLAKPWRN</sequence>
<dbReference type="GO" id="GO:0032259">
    <property type="term" value="P:methylation"/>
    <property type="evidence" value="ECO:0007669"/>
    <property type="project" value="UniProtKB-KW"/>
</dbReference>
<evidence type="ECO:0000313" key="3">
    <source>
        <dbReference type="Proteomes" id="UP000317909"/>
    </source>
</evidence>
<dbReference type="HAMAP" id="MF_01408">
    <property type="entry name" value="ThyX"/>
    <property type="match status" value="1"/>
</dbReference>
<dbReference type="Pfam" id="PF02511">
    <property type="entry name" value="Thy1"/>
    <property type="match status" value="1"/>
</dbReference>
<keyword evidence="1" id="KW-0521">NADP</keyword>
<feature type="binding site" description="in other chain" evidence="1">
    <location>
        <begin position="106"/>
        <end position="110"/>
    </location>
    <ligand>
        <name>dUMP</name>
        <dbReference type="ChEBI" id="CHEBI:246422"/>
        <note>ligand shared between dimeric partners</note>
    </ligand>
</feature>
<feature type="binding site" evidence="1">
    <location>
        <begin position="194"/>
        <end position="196"/>
    </location>
    <ligand>
        <name>FAD</name>
        <dbReference type="ChEBI" id="CHEBI:57692"/>
        <note>ligand shared between neighboring subunits</note>
    </ligand>
</feature>
<evidence type="ECO:0000256" key="1">
    <source>
        <dbReference type="HAMAP-Rule" id="MF_01408"/>
    </source>
</evidence>
<dbReference type="SUPFAM" id="SSF69796">
    <property type="entry name" value="Thymidylate synthase-complementing protein Thy1"/>
    <property type="match status" value="1"/>
</dbReference>
<feature type="binding site" description="in other chain" evidence="1">
    <location>
        <position position="178"/>
    </location>
    <ligand>
        <name>dUMP</name>
        <dbReference type="ChEBI" id="CHEBI:246422"/>
        <note>ligand shared between dimeric partners</note>
    </ligand>
</feature>
<dbReference type="InterPro" id="IPR036098">
    <property type="entry name" value="Thymidylate_synthase_ThyX_sf"/>
</dbReference>
<feature type="binding site" evidence="1">
    <location>
        <begin position="95"/>
        <end position="98"/>
    </location>
    <ligand>
        <name>dUMP</name>
        <dbReference type="ChEBI" id="CHEBI:246422"/>
        <note>ligand shared between dimeric partners</note>
    </ligand>
</feature>